<reference evidence="1" key="1">
    <citation type="submission" date="2020-05" db="EMBL/GenBank/DDBJ databases">
        <title>Large-scale comparative analyses of tick genomes elucidate their genetic diversity and vector capacities.</title>
        <authorList>
            <person name="Jia N."/>
            <person name="Wang J."/>
            <person name="Shi W."/>
            <person name="Du L."/>
            <person name="Sun Y."/>
            <person name="Zhan W."/>
            <person name="Jiang J."/>
            <person name="Wang Q."/>
            <person name="Zhang B."/>
            <person name="Ji P."/>
            <person name="Sakyi L.B."/>
            <person name="Cui X."/>
            <person name="Yuan T."/>
            <person name="Jiang B."/>
            <person name="Yang W."/>
            <person name="Lam T.T.-Y."/>
            <person name="Chang Q."/>
            <person name="Ding S."/>
            <person name="Wang X."/>
            <person name="Zhu J."/>
            <person name="Ruan X."/>
            <person name="Zhao L."/>
            <person name="Wei J."/>
            <person name="Que T."/>
            <person name="Du C."/>
            <person name="Cheng J."/>
            <person name="Dai P."/>
            <person name="Han X."/>
            <person name="Huang E."/>
            <person name="Gao Y."/>
            <person name="Liu J."/>
            <person name="Shao H."/>
            <person name="Ye R."/>
            <person name="Li L."/>
            <person name="Wei W."/>
            <person name="Wang X."/>
            <person name="Wang C."/>
            <person name="Yang T."/>
            <person name="Huo Q."/>
            <person name="Li W."/>
            <person name="Guo W."/>
            <person name="Chen H."/>
            <person name="Zhou L."/>
            <person name="Ni X."/>
            <person name="Tian J."/>
            <person name="Zhou Y."/>
            <person name="Sheng Y."/>
            <person name="Liu T."/>
            <person name="Pan Y."/>
            <person name="Xia L."/>
            <person name="Li J."/>
            <person name="Zhao F."/>
            <person name="Cao W."/>
        </authorList>
    </citation>
    <scope>NUCLEOTIDE SEQUENCE</scope>
    <source>
        <tissue evidence="1">Larvae</tissue>
    </source>
</reference>
<sequence length="151" mass="16939">MCQLANQAELFDEDVPFPIRQTVWLSTGPTQPLTHWYQVRCLLESPLFVQRGQRLGGRVVLRSNRRQSYDVDIELELEGGVRASNSLDLKNPFFRYTGQPPQPPPGCHETSPSEAYWATLDANGNVSSWLCPTKASGCLQALVEDGKHKLL</sequence>
<evidence type="ECO:0000313" key="1">
    <source>
        <dbReference type="EMBL" id="KAH7970437.1"/>
    </source>
</evidence>
<dbReference type="EMBL" id="CM023480">
    <property type="protein sequence ID" value="KAH7970437.1"/>
    <property type="molecule type" value="Genomic_DNA"/>
</dbReference>
<proteinExistence type="predicted"/>
<gene>
    <name evidence="1" type="ORF">HPB49_006875</name>
</gene>
<accession>A0ACB8DIK8</accession>
<evidence type="ECO:0000313" key="2">
    <source>
        <dbReference type="Proteomes" id="UP000821865"/>
    </source>
</evidence>
<name>A0ACB8DIK8_DERSI</name>
<keyword evidence="2" id="KW-1185">Reference proteome</keyword>
<protein>
    <submittedName>
        <fullName evidence="1">Uncharacterized protein</fullName>
    </submittedName>
</protein>
<comment type="caution">
    <text evidence="1">The sequence shown here is derived from an EMBL/GenBank/DDBJ whole genome shotgun (WGS) entry which is preliminary data.</text>
</comment>
<organism evidence="1 2">
    <name type="scientific">Dermacentor silvarum</name>
    <name type="common">Tick</name>
    <dbReference type="NCBI Taxonomy" id="543639"/>
    <lineage>
        <taxon>Eukaryota</taxon>
        <taxon>Metazoa</taxon>
        <taxon>Ecdysozoa</taxon>
        <taxon>Arthropoda</taxon>
        <taxon>Chelicerata</taxon>
        <taxon>Arachnida</taxon>
        <taxon>Acari</taxon>
        <taxon>Parasitiformes</taxon>
        <taxon>Ixodida</taxon>
        <taxon>Ixodoidea</taxon>
        <taxon>Ixodidae</taxon>
        <taxon>Rhipicephalinae</taxon>
        <taxon>Dermacentor</taxon>
    </lineage>
</organism>
<dbReference type="Proteomes" id="UP000821865">
    <property type="component" value="Chromosome 11"/>
</dbReference>